<comment type="similarity">
    <text evidence="1">Belongs to the iron/ascorbate-dependent oxidoreductase family.</text>
</comment>
<dbReference type="GO" id="GO:0016491">
    <property type="term" value="F:oxidoreductase activity"/>
    <property type="evidence" value="ECO:0007669"/>
    <property type="project" value="UniProtKB-KW"/>
</dbReference>
<dbReference type="STRING" id="1314776.A0A166E954"/>
<dbReference type="Pfam" id="PF13640">
    <property type="entry name" value="2OG-FeII_Oxy_3"/>
    <property type="match status" value="1"/>
</dbReference>
<keyword evidence="1" id="KW-0479">Metal-binding</keyword>
<reference evidence="3 4" key="1">
    <citation type="journal article" date="2016" name="Mol. Biol. Evol.">
        <title>Comparative Genomics of Early-Diverging Mushroom-Forming Fungi Provides Insights into the Origins of Lignocellulose Decay Capabilities.</title>
        <authorList>
            <person name="Nagy L.G."/>
            <person name="Riley R."/>
            <person name="Tritt A."/>
            <person name="Adam C."/>
            <person name="Daum C."/>
            <person name="Floudas D."/>
            <person name="Sun H."/>
            <person name="Yadav J.S."/>
            <person name="Pangilinan J."/>
            <person name="Larsson K.H."/>
            <person name="Matsuura K."/>
            <person name="Barry K."/>
            <person name="Labutti K."/>
            <person name="Kuo R."/>
            <person name="Ohm R.A."/>
            <person name="Bhattacharya S.S."/>
            <person name="Shirouzu T."/>
            <person name="Yoshinaga Y."/>
            <person name="Martin F.M."/>
            <person name="Grigoriev I.V."/>
            <person name="Hibbett D.S."/>
        </authorList>
    </citation>
    <scope>NUCLEOTIDE SEQUENCE [LARGE SCALE GENOMIC DNA]</scope>
    <source>
        <strain evidence="3 4">HHB10207 ss-3</strain>
    </source>
</reference>
<keyword evidence="1" id="KW-0408">Iron</keyword>
<evidence type="ECO:0000313" key="4">
    <source>
        <dbReference type="Proteomes" id="UP000076798"/>
    </source>
</evidence>
<proteinExistence type="inferred from homology"/>
<keyword evidence="1" id="KW-0560">Oxidoreductase</keyword>
<dbReference type="EMBL" id="KV428048">
    <property type="protein sequence ID" value="KZT39334.1"/>
    <property type="molecule type" value="Genomic_DNA"/>
</dbReference>
<protein>
    <recommendedName>
        <fullName evidence="2">Fe2OG dioxygenase domain-containing protein</fullName>
    </recommendedName>
</protein>
<organism evidence="3 4">
    <name type="scientific">Sistotremastrum suecicum HHB10207 ss-3</name>
    <dbReference type="NCBI Taxonomy" id="1314776"/>
    <lineage>
        <taxon>Eukaryota</taxon>
        <taxon>Fungi</taxon>
        <taxon>Dikarya</taxon>
        <taxon>Basidiomycota</taxon>
        <taxon>Agaricomycotina</taxon>
        <taxon>Agaricomycetes</taxon>
        <taxon>Sistotremastrales</taxon>
        <taxon>Sistotremastraceae</taxon>
        <taxon>Sistotremastrum</taxon>
    </lineage>
</organism>
<dbReference type="AlphaFoldDB" id="A0A166E954"/>
<dbReference type="OrthoDB" id="27483at2759"/>
<gene>
    <name evidence="3" type="ORF">SISSUDRAFT_1045809</name>
</gene>
<evidence type="ECO:0000256" key="1">
    <source>
        <dbReference type="RuleBase" id="RU003682"/>
    </source>
</evidence>
<keyword evidence="4" id="KW-1185">Reference proteome</keyword>
<dbReference type="PANTHER" id="PTHR33099">
    <property type="entry name" value="FE2OG DIOXYGENASE DOMAIN-CONTAINING PROTEIN"/>
    <property type="match status" value="1"/>
</dbReference>
<evidence type="ECO:0000259" key="2">
    <source>
        <dbReference type="PROSITE" id="PS51471"/>
    </source>
</evidence>
<dbReference type="GO" id="GO:0046872">
    <property type="term" value="F:metal ion binding"/>
    <property type="evidence" value="ECO:0007669"/>
    <property type="project" value="UniProtKB-KW"/>
</dbReference>
<name>A0A166E954_9AGAM</name>
<dbReference type="InterPro" id="IPR005123">
    <property type="entry name" value="Oxoglu/Fe-dep_dioxygenase_dom"/>
</dbReference>
<sequence>MASDALSKTITSYAHYQQLRKGLDETQETPMFTKGSWAFPKSQLILWYKDGEASSRIQFPNSSNVELKLLSEACQPATFGRNHKDVLDESYRLARKMDAQDFSINLGFEFYEMLTQAVSRLFGVENSDKSFRAQLYKLNVYGPGSFFKAHKDTPRADNMFGSLVLVLPTEHEGGALLLRDGLKELRFESAESPDATVGSASVPWAVFYSQVEHEVLPVITGYRVTLTYVSLMTGPVSLLTAII</sequence>
<dbReference type="Gene3D" id="2.60.120.620">
    <property type="entry name" value="q2cbj1_9rhob like domain"/>
    <property type="match status" value="1"/>
</dbReference>
<evidence type="ECO:0000313" key="3">
    <source>
        <dbReference type="EMBL" id="KZT39334.1"/>
    </source>
</evidence>
<accession>A0A166E954</accession>
<dbReference type="PROSITE" id="PS51471">
    <property type="entry name" value="FE2OG_OXY"/>
    <property type="match status" value="1"/>
</dbReference>
<feature type="domain" description="Fe2OG dioxygenase" evidence="2">
    <location>
        <begin position="129"/>
        <end position="234"/>
    </location>
</feature>
<dbReference type="InterPro" id="IPR044862">
    <property type="entry name" value="Pro_4_hyd_alph_FE2OG_OXY"/>
</dbReference>
<dbReference type="PANTHER" id="PTHR33099:SF7">
    <property type="entry name" value="MYND-TYPE DOMAIN-CONTAINING PROTEIN"/>
    <property type="match status" value="1"/>
</dbReference>
<dbReference type="Proteomes" id="UP000076798">
    <property type="component" value="Unassembled WGS sequence"/>
</dbReference>